<feature type="compositionally biased region" description="Basic residues" evidence="3">
    <location>
        <begin position="681"/>
        <end position="695"/>
    </location>
</feature>
<dbReference type="PANTHER" id="PTHR10340">
    <property type="entry name" value="SPHINGOMYELIN PHOSPHODIESTERASE"/>
    <property type="match status" value="1"/>
</dbReference>
<sequence length="816" mass="92151">MGGRYPLCGAPVKEAPDAEAWRDGALQLLVSALAIIRSWDIQIQKTSQQVPLVYTIRAAIGCHGWGTKESIPPSLSLEPWTLAIAFVASAAHTNTERPADGSPTIHYILEVRPLVCQTLPQFPHFPDETHNMRTRPLYSLLVLLAADLGLALPQLHGATTTTQTDRGRKLTGKFLHITDIHPDPYYKTYSSTSGDGACHRGHGPAGYYGAETSDCDAPITLLNATFAWIKENIRDEIDFVVWTGDSARHDNDEQIPRSERQVVQQNRLVVDKFREVFGKNDDHHDHDPTNDFIIPIIPTFGNNDILPHNIFTEGPNRWTKKYLDIWRQFIPEEQRHAFQSGGWFYVEAIRNELAVFSINTLYFFDSNSAVDGCALKSEPGFEQLEWLRIQLQLLRERGMKAILTGHVPPARVDSKISWDETCWQKYTLWMEQYRDVIVGSIYGHMNIDHFMLQDFKDVKKHIRQGLVLEQDVEKGEGDADLSIASASDYLVELRALFAKIPTMSGSSQLDEDDEPAQSWYEYFQSIFSNSIKSNKNKGKSGLDKIGGKYAERYSMSFVSPSVVPNYFPTLRVFEYDVTGLKSADATPRYSTLKDTELVWPSNAPSDTGSVEAGRKKNKQHKFKVPQPPSKSSPPGPAYSPQSLSLLGYTQYFANLTHINNDFLEESSADDRNPISSDRWKEGHHHGKVKKGKPNPKKFKYEVEYDTFSDKLFGLKDLTVRSYVDLAKKIAKSKKGGKSADVGSEFSDQDANGQAEEEEDMHADGKGKKKKKKKHSNKVWYAFVRRAFVDTIDPTDVKQQFGKQKTPQQEFDASLEL</sequence>
<dbReference type="SUPFAM" id="SSF56300">
    <property type="entry name" value="Metallo-dependent phosphatases"/>
    <property type="match status" value="1"/>
</dbReference>
<evidence type="ECO:0000256" key="3">
    <source>
        <dbReference type="SAM" id="MobiDB-lite"/>
    </source>
</evidence>
<accession>A0A8H3U073</accession>
<feature type="region of interest" description="Disordered" evidence="3">
    <location>
        <begin position="795"/>
        <end position="816"/>
    </location>
</feature>
<keyword evidence="2" id="KW-0325">Glycoprotein</keyword>
<dbReference type="GO" id="GO:0006798">
    <property type="term" value="P:polyphosphate catabolic process"/>
    <property type="evidence" value="ECO:0007669"/>
    <property type="project" value="TreeGrafter"/>
</dbReference>
<dbReference type="FunFam" id="3.60.21.10:FF:000082">
    <property type="entry name" value="Endopolyphosphatase"/>
    <property type="match status" value="1"/>
</dbReference>
<reference evidence="5 6" key="1">
    <citation type="submission" date="2019-11" db="EMBL/GenBank/DDBJ databases">
        <title>Venturia inaequalis Genome Resource.</title>
        <authorList>
            <person name="Lichtner F.J."/>
        </authorList>
    </citation>
    <scope>NUCLEOTIDE SEQUENCE [LARGE SCALE GENOMIC DNA]</scope>
    <source>
        <strain evidence="5">Bline_iso_100314</strain>
    </source>
</reference>
<feature type="compositionally biased region" description="Basic and acidic residues" evidence="3">
    <location>
        <begin position="668"/>
        <end position="680"/>
    </location>
</feature>
<evidence type="ECO:0000313" key="6">
    <source>
        <dbReference type="Proteomes" id="UP000433883"/>
    </source>
</evidence>
<name>A0A8H3U073_VENIN</name>
<dbReference type="InterPro" id="IPR004843">
    <property type="entry name" value="Calcineurin-like_PHP"/>
</dbReference>
<proteinExistence type="predicted"/>
<feature type="region of interest" description="Disordered" evidence="3">
    <location>
        <begin position="598"/>
        <end position="639"/>
    </location>
</feature>
<evidence type="ECO:0000256" key="2">
    <source>
        <dbReference type="ARBA" id="ARBA00023180"/>
    </source>
</evidence>
<dbReference type="Proteomes" id="UP000433883">
    <property type="component" value="Unassembled WGS sequence"/>
</dbReference>
<gene>
    <name evidence="5" type="ORF">BLS_002154</name>
</gene>
<dbReference type="PANTHER" id="PTHR10340:SF55">
    <property type="entry name" value="ENDOPOLYPHOSPHATASE"/>
    <property type="match status" value="1"/>
</dbReference>
<organism evidence="5 6">
    <name type="scientific">Venturia inaequalis</name>
    <name type="common">Apple scab fungus</name>
    <dbReference type="NCBI Taxonomy" id="5025"/>
    <lineage>
        <taxon>Eukaryota</taxon>
        <taxon>Fungi</taxon>
        <taxon>Dikarya</taxon>
        <taxon>Ascomycota</taxon>
        <taxon>Pezizomycotina</taxon>
        <taxon>Dothideomycetes</taxon>
        <taxon>Pleosporomycetidae</taxon>
        <taxon>Venturiales</taxon>
        <taxon>Venturiaceae</taxon>
        <taxon>Venturia</taxon>
    </lineage>
</organism>
<dbReference type="GO" id="GO:0000324">
    <property type="term" value="C:fungal-type vacuole"/>
    <property type="evidence" value="ECO:0007669"/>
    <property type="project" value="TreeGrafter"/>
</dbReference>
<evidence type="ECO:0000256" key="1">
    <source>
        <dbReference type="ARBA" id="ARBA00022801"/>
    </source>
</evidence>
<dbReference type="GO" id="GO:0004309">
    <property type="term" value="F:exopolyphosphatase activity"/>
    <property type="evidence" value="ECO:0007669"/>
    <property type="project" value="TreeGrafter"/>
</dbReference>
<dbReference type="EMBL" id="WNWQ01001573">
    <property type="protein sequence ID" value="KAE9961411.1"/>
    <property type="molecule type" value="Genomic_DNA"/>
</dbReference>
<dbReference type="Pfam" id="PF00149">
    <property type="entry name" value="Metallophos"/>
    <property type="match status" value="1"/>
</dbReference>
<dbReference type="InterPro" id="IPR029052">
    <property type="entry name" value="Metallo-depent_PP-like"/>
</dbReference>
<feature type="compositionally biased region" description="Polar residues" evidence="3">
    <location>
        <begin position="796"/>
        <end position="810"/>
    </location>
</feature>
<feature type="domain" description="Calcineurin-like phosphoesterase" evidence="4">
    <location>
        <begin position="173"/>
        <end position="444"/>
    </location>
</feature>
<dbReference type="CDD" id="cd00842">
    <property type="entry name" value="MPP_ASMase"/>
    <property type="match status" value="1"/>
</dbReference>
<feature type="region of interest" description="Disordered" evidence="3">
    <location>
        <begin position="733"/>
        <end position="775"/>
    </location>
</feature>
<comment type="caution">
    <text evidence="5">The sequence shown here is derived from an EMBL/GenBank/DDBJ whole genome shotgun (WGS) entry which is preliminary data.</text>
</comment>
<dbReference type="AlphaFoldDB" id="A0A8H3U073"/>
<dbReference type="GO" id="GO:0008081">
    <property type="term" value="F:phosphoric diester hydrolase activity"/>
    <property type="evidence" value="ECO:0007669"/>
    <property type="project" value="TreeGrafter"/>
</dbReference>
<evidence type="ECO:0000313" key="5">
    <source>
        <dbReference type="EMBL" id="KAE9961411.1"/>
    </source>
</evidence>
<feature type="region of interest" description="Disordered" evidence="3">
    <location>
        <begin position="666"/>
        <end position="695"/>
    </location>
</feature>
<feature type="compositionally biased region" description="Basic residues" evidence="3">
    <location>
        <begin position="766"/>
        <end position="775"/>
    </location>
</feature>
<dbReference type="InterPro" id="IPR041805">
    <property type="entry name" value="ASMase/PPN1_MPP"/>
</dbReference>
<dbReference type="GO" id="GO:0000298">
    <property type="term" value="F:endopolyphosphatase activity"/>
    <property type="evidence" value="ECO:0007669"/>
    <property type="project" value="TreeGrafter"/>
</dbReference>
<evidence type="ECO:0000259" key="4">
    <source>
        <dbReference type="Pfam" id="PF00149"/>
    </source>
</evidence>
<feature type="compositionally biased region" description="Pro residues" evidence="3">
    <location>
        <begin position="625"/>
        <end position="637"/>
    </location>
</feature>
<protein>
    <recommendedName>
        <fullName evidence="4">Calcineurin-like phosphoesterase domain-containing protein</fullName>
    </recommendedName>
</protein>
<keyword evidence="1" id="KW-0378">Hydrolase</keyword>